<dbReference type="RefSeq" id="WP_285486452.1">
    <property type="nucleotide sequence ID" value="NZ_BSTI01000003.1"/>
</dbReference>
<dbReference type="InterPro" id="IPR004113">
    <property type="entry name" value="FAD-bd_oxidored_4_C"/>
</dbReference>
<organism evidence="6 7">
    <name type="scientific">Amycolatopsis taiwanensis</name>
    <dbReference type="NCBI Taxonomy" id="342230"/>
    <lineage>
        <taxon>Bacteria</taxon>
        <taxon>Bacillati</taxon>
        <taxon>Actinomycetota</taxon>
        <taxon>Actinomycetes</taxon>
        <taxon>Pseudonocardiales</taxon>
        <taxon>Pseudonocardiaceae</taxon>
        <taxon>Amycolatopsis</taxon>
    </lineage>
</organism>
<dbReference type="InterPro" id="IPR036318">
    <property type="entry name" value="FAD-bd_PCMH-like_sf"/>
</dbReference>
<dbReference type="GO" id="GO:0071949">
    <property type="term" value="F:FAD binding"/>
    <property type="evidence" value="ECO:0007669"/>
    <property type="project" value="InterPro"/>
</dbReference>
<evidence type="ECO:0000313" key="6">
    <source>
        <dbReference type="EMBL" id="GLY65119.1"/>
    </source>
</evidence>
<dbReference type="InterPro" id="IPR016166">
    <property type="entry name" value="FAD-bd_PCMH"/>
</dbReference>
<feature type="domain" description="FAD-binding PCMH-type" evidence="5">
    <location>
        <begin position="29"/>
        <end position="213"/>
    </location>
</feature>
<name>A0A9W6QW08_9PSEU</name>
<evidence type="ECO:0000259" key="5">
    <source>
        <dbReference type="PROSITE" id="PS51387"/>
    </source>
</evidence>
<proteinExistence type="predicted"/>
<sequence>MSEVDKGILDALRAATADEARPAGPGDDVDGVAPSYVASPCGTEETAATLRVAAEHGLAVIARGTGSRLSWGAPPSRADLVVDTARMDRIVEHRAGDLVVHAEAGVRLDTLHEHLARAGQRLAIDPVLPPGGTHGGTVGGLIATAASGPLRLSHGAVRDLLIGVTMVRADGVVAKAGGKVVKNVAGYDLGKVLTGSWGTLGLVTEAVFRLHPLPVTARWVVRRAGSAAEAYDLVRRVVHSQVVPAGLELDRAPGEVATLAASIEGIPAGVTGRVGKLVELLGESTEVRDSAPDWWGRAPWGSGDVAMRLTHEIAGLPKLLDALDEAAARHGLSVALRGSVGVGVVHAGVPGAAEPDAVGALVKDLRDQSSAWGGDVVVLDAPPAVKASVDVWGPVRGLALMRRVKDQFDPEHRLAPGRFAGGI</sequence>
<dbReference type="PANTHER" id="PTHR11748:SF103">
    <property type="entry name" value="GLYCOLATE OXIDASE SUBUNIT GLCE"/>
    <property type="match status" value="1"/>
</dbReference>
<dbReference type="Proteomes" id="UP001165136">
    <property type="component" value="Unassembled WGS sequence"/>
</dbReference>
<dbReference type="AlphaFoldDB" id="A0A9W6QW08"/>
<reference evidence="6" key="1">
    <citation type="submission" date="2023-03" db="EMBL/GenBank/DDBJ databases">
        <title>Amycolatopsis taiwanensis NBRC 103393.</title>
        <authorList>
            <person name="Ichikawa N."/>
            <person name="Sato H."/>
            <person name="Tonouchi N."/>
        </authorList>
    </citation>
    <scope>NUCLEOTIDE SEQUENCE</scope>
    <source>
        <strain evidence="6">NBRC 103393</strain>
    </source>
</reference>
<dbReference type="InterPro" id="IPR016169">
    <property type="entry name" value="FAD-bd_PCMH_sub2"/>
</dbReference>
<dbReference type="SUPFAM" id="SSF56176">
    <property type="entry name" value="FAD-binding/transporter-associated domain-like"/>
    <property type="match status" value="1"/>
</dbReference>
<dbReference type="SUPFAM" id="SSF55103">
    <property type="entry name" value="FAD-linked oxidases, C-terminal domain"/>
    <property type="match status" value="1"/>
</dbReference>
<keyword evidence="3" id="KW-0274">FAD</keyword>
<dbReference type="PANTHER" id="PTHR11748">
    <property type="entry name" value="D-LACTATE DEHYDROGENASE"/>
    <property type="match status" value="1"/>
</dbReference>
<dbReference type="EMBL" id="BSTI01000003">
    <property type="protein sequence ID" value="GLY65119.1"/>
    <property type="molecule type" value="Genomic_DNA"/>
</dbReference>
<dbReference type="PROSITE" id="PS51387">
    <property type="entry name" value="FAD_PCMH"/>
    <property type="match status" value="1"/>
</dbReference>
<dbReference type="Gene3D" id="3.30.465.10">
    <property type="match status" value="1"/>
</dbReference>
<accession>A0A9W6QW08</accession>
<keyword evidence="2" id="KW-0285">Flavoprotein</keyword>
<evidence type="ECO:0000256" key="2">
    <source>
        <dbReference type="ARBA" id="ARBA00022630"/>
    </source>
</evidence>
<comment type="caution">
    <text evidence="6">The sequence shown here is derived from an EMBL/GenBank/DDBJ whole genome shotgun (WGS) entry which is preliminary data.</text>
</comment>
<dbReference type="Pfam" id="PF01565">
    <property type="entry name" value="FAD_binding_4"/>
    <property type="match status" value="1"/>
</dbReference>
<dbReference type="Pfam" id="PF02913">
    <property type="entry name" value="FAD-oxidase_C"/>
    <property type="match status" value="1"/>
</dbReference>
<evidence type="ECO:0000313" key="7">
    <source>
        <dbReference type="Proteomes" id="UP001165136"/>
    </source>
</evidence>
<evidence type="ECO:0000256" key="1">
    <source>
        <dbReference type="ARBA" id="ARBA00001974"/>
    </source>
</evidence>
<dbReference type="InterPro" id="IPR006094">
    <property type="entry name" value="Oxid_FAD_bind_N"/>
</dbReference>
<keyword evidence="7" id="KW-1185">Reference proteome</keyword>
<dbReference type="InterPro" id="IPR016164">
    <property type="entry name" value="FAD-linked_Oxase-like_C"/>
</dbReference>
<keyword evidence="4" id="KW-0560">Oxidoreductase</keyword>
<evidence type="ECO:0000256" key="4">
    <source>
        <dbReference type="ARBA" id="ARBA00023002"/>
    </source>
</evidence>
<comment type="cofactor">
    <cofactor evidence="1">
        <name>FAD</name>
        <dbReference type="ChEBI" id="CHEBI:57692"/>
    </cofactor>
</comment>
<protein>
    <submittedName>
        <fullName evidence="6">FAD-linked oxidase</fullName>
    </submittedName>
</protein>
<gene>
    <name evidence="6" type="ORF">Atai01_17380</name>
</gene>
<dbReference type="GO" id="GO:0016491">
    <property type="term" value="F:oxidoreductase activity"/>
    <property type="evidence" value="ECO:0007669"/>
    <property type="project" value="UniProtKB-KW"/>
</dbReference>
<evidence type="ECO:0000256" key="3">
    <source>
        <dbReference type="ARBA" id="ARBA00022827"/>
    </source>
</evidence>